<dbReference type="RefSeq" id="WP_020733572.1">
    <property type="nucleotide sequence ID" value="NC_021658.1"/>
</dbReference>
<dbReference type="Gene3D" id="3.80.10.10">
    <property type="entry name" value="Ribonuclease Inhibitor"/>
    <property type="match status" value="2"/>
</dbReference>
<dbReference type="Gene3D" id="3.40.50.150">
    <property type="entry name" value="Vaccinia Virus protein VP39"/>
    <property type="match status" value="1"/>
</dbReference>
<evidence type="ECO:0000256" key="3">
    <source>
        <dbReference type="ARBA" id="ARBA00022737"/>
    </source>
</evidence>
<dbReference type="eggNOG" id="COG2227">
    <property type="taxonomic scope" value="Bacteria"/>
</dbReference>
<dbReference type="CDD" id="cd02440">
    <property type="entry name" value="AdoMet_MTases"/>
    <property type="match status" value="1"/>
</dbReference>
<dbReference type="Pfam" id="PF13516">
    <property type="entry name" value="LRR_6"/>
    <property type="match status" value="5"/>
</dbReference>
<dbReference type="InterPro" id="IPR027038">
    <property type="entry name" value="RanGap"/>
</dbReference>
<dbReference type="SUPFAM" id="SSF53335">
    <property type="entry name" value="S-adenosyl-L-methionine-dependent methyltransferases"/>
    <property type="match status" value="1"/>
</dbReference>
<feature type="domain" description="Methyltransferase" evidence="4">
    <location>
        <begin position="39"/>
        <end position="130"/>
    </location>
</feature>
<dbReference type="PANTHER" id="PTHR24113:SF12">
    <property type="entry name" value="RAN GTPASE-ACTIVATING PROTEIN 1"/>
    <property type="match status" value="1"/>
</dbReference>
<dbReference type="OrthoDB" id="108476at2"/>
<dbReference type="InterPro" id="IPR032675">
    <property type="entry name" value="LRR_dom_sf"/>
</dbReference>
<dbReference type="Pfam" id="PF13649">
    <property type="entry name" value="Methyltransf_25"/>
    <property type="match status" value="1"/>
</dbReference>
<accession>S4XMR1</accession>
<proteinExistence type="predicted"/>
<keyword evidence="3" id="KW-0677">Repeat</keyword>
<dbReference type="STRING" id="1254432.SCE1572_07930"/>
<dbReference type="GO" id="GO:0006913">
    <property type="term" value="P:nucleocytoplasmic transport"/>
    <property type="evidence" value="ECO:0007669"/>
    <property type="project" value="TreeGrafter"/>
</dbReference>
<gene>
    <name evidence="5" type="ORF">SCE1572_07930</name>
</gene>
<protein>
    <recommendedName>
        <fullName evidence="4">Methyltransferase domain-containing protein</fullName>
    </recommendedName>
</protein>
<evidence type="ECO:0000313" key="6">
    <source>
        <dbReference type="Proteomes" id="UP000014803"/>
    </source>
</evidence>
<dbReference type="eggNOG" id="COG4886">
    <property type="taxonomic scope" value="Bacteria"/>
</dbReference>
<sequence length="444" mass="47126">MTKFWEGAFNEKQLMWGLAPTASASAACETFTRSGAKSVLIPGIGYGRNAKPFLERGISVTGIEISKTAIELARSRLGLEIPIVRGSVTDMPFDRRKYGGIFCHGLAYLLDGRGRRKFIRDCYRQLEPGGHMIFTVISKKAPMYEQGSRLGDDWYERLPGLPMYFYDAESVKREFGPYGLVELSEVDEPAGDGATLPFIKVVCRRDAVTVNAAEAVLRLRAGQVEVTVDGALQQSEVAAIAEALGTSKTSILTMGGCQITDAGGVAIANALLTNTALRELWLFNNEIGDVGGKAFGAALRANASLTTLCLNEDRVGDDGAKAIGEALRSSASLAELGLGRNQVGDVGAAAIGGALAFNDSVIALSLNHNHIGDTGAASIGAALRNNASLKILRLSHNAIGNPGAEAIQAAIAHNSILRTVSFDENPAEPSLHQGLKAALEERRR</sequence>
<dbReference type="GO" id="GO:0005096">
    <property type="term" value="F:GTPase activator activity"/>
    <property type="evidence" value="ECO:0007669"/>
    <property type="project" value="UniProtKB-KW"/>
</dbReference>
<keyword evidence="1" id="KW-0343">GTPase activation</keyword>
<dbReference type="GO" id="GO:0005829">
    <property type="term" value="C:cytosol"/>
    <property type="evidence" value="ECO:0007669"/>
    <property type="project" value="TreeGrafter"/>
</dbReference>
<name>S4XMR1_SORCE</name>
<evidence type="ECO:0000256" key="2">
    <source>
        <dbReference type="ARBA" id="ARBA00022614"/>
    </source>
</evidence>
<evidence type="ECO:0000313" key="5">
    <source>
        <dbReference type="EMBL" id="AGP34442.1"/>
    </source>
</evidence>
<dbReference type="InterPro" id="IPR041698">
    <property type="entry name" value="Methyltransf_25"/>
</dbReference>
<evidence type="ECO:0000259" key="4">
    <source>
        <dbReference type="Pfam" id="PF13649"/>
    </source>
</evidence>
<dbReference type="GO" id="GO:0031267">
    <property type="term" value="F:small GTPase binding"/>
    <property type="evidence" value="ECO:0007669"/>
    <property type="project" value="TreeGrafter"/>
</dbReference>
<dbReference type="PROSITE" id="PS51257">
    <property type="entry name" value="PROKAR_LIPOPROTEIN"/>
    <property type="match status" value="1"/>
</dbReference>
<dbReference type="InterPro" id="IPR001611">
    <property type="entry name" value="Leu-rich_rpt"/>
</dbReference>
<dbReference type="InterPro" id="IPR029063">
    <property type="entry name" value="SAM-dependent_MTases_sf"/>
</dbReference>
<dbReference type="PATRIC" id="fig|1254432.3.peg.1766"/>
<evidence type="ECO:0000256" key="1">
    <source>
        <dbReference type="ARBA" id="ARBA00022468"/>
    </source>
</evidence>
<dbReference type="SMART" id="SM00368">
    <property type="entry name" value="LRR_RI"/>
    <property type="match status" value="6"/>
</dbReference>
<dbReference type="SUPFAM" id="SSF52047">
    <property type="entry name" value="RNI-like"/>
    <property type="match status" value="1"/>
</dbReference>
<dbReference type="GO" id="GO:0048471">
    <property type="term" value="C:perinuclear region of cytoplasm"/>
    <property type="evidence" value="ECO:0007669"/>
    <property type="project" value="TreeGrafter"/>
</dbReference>
<keyword evidence="2" id="KW-0433">Leucine-rich repeat</keyword>
<dbReference type="KEGG" id="scu:SCE1572_07930"/>
<dbReference type="PANTHER" id="PTHR24113">
    <property type="entry name" value="RAN GTPASE-ACTIVATING PROTEIN 1"/>
    <property type="match status" value="1"/>
</dbReference>
<dbReference type="AlphaFoldDB" id="S4XMR1"/>
<dbReference type="Proteomes" id="UP000014803">
    <property type="component" value="Chromosome"/>
</dbReference>
<dbReference type="HOGENOM" id="CLU_616630_0_0_7"/>
<dbReference type="EMBL" id="CP003969">
    <property type="protein sequence ID" value="AGP34442.1"/>
    <property type="molecule type" value="Genomic_DNA"/>
</dbReference>
<organism evidence="5 6">
    <name type="scientific">Sorangium cellulosum So0157-2</name>
    <dbReference type="NCBI Taxonomy" id="1254432"/>
    <lineage>
        <taxon>Bacteria</taxon>
        <taxon>Pseudomonadati</taxon>
        <taxon>Myxococcota</taxon>
        <taxon>Polyangia</taxon>
        <taxon>Polyangiales</taxon>
        <taxon>Polyangiaceae</taxon>
        <taxon>Sorangium</taxon>
    </lineage>
</organism>
<reference evidence="5 6" key="1">
    <citation type="journal article" date="2013" name="Sci. Rep.">
        <title>Extraordinary expansion of a Sorangium cellulosum genome from an alkaline milieu.</title>
        <authorList>
            <person name="Han K."/>
            <person name="Li Z.F."/>
            <person name="Peng R."/>
            <person name="Zhu L.P."/>
            <person name="Zhou T."/>
            <person name="Wang L.G."/>
            <person name="Li S.G."/>
            <person name="Zhang X.B."/>
            <person name="Hu W."/>
            <person name="Wu Z.H."/>
            <person name="Qin N."/>
            <person name="Li Y.Z."/>
        </authorList>
    </citation>
    <scope>NUCLEOTIDE SEQUENCE [LARGE SCALE GENOMIC DNA]</scope>
    <source>
        <strain evidence="5 6">So0157-2</strain>
    </source>
</reference>